<accession>A0ABM5MPK8</accession>
<protein>
    <submittedName>
        <fullName evidence="1">Uncharacterized protein</fullName>
    </submittedName>
</protein>
<dbReference type="EMBL" id="CP002428">
    <property type="protein sequence ID" value="AEV91924.1"/>
    <property type="molecule type" value="Genomic_DNA"/>
</dbReference>
<evidence type="ECO:0000313" key="2">
    <source>
        <dbReference type="Proteomes" id="UP000005443"/>
    </source>
</evidence>
<name>A0ABM5MPK8_RICS1</name>
<proteinExistence type="predicted"/>
<sequence>MRGGIVAWTGKTHCVTPWSSHGMTEVKLLHATMPCEQP</sequence>
<keyword evidence="2" id="KW-1185">Reference proteome</keyword>
<evidence type="ECO:0000313" key="1">
    <source>
        <dbReference type="EMBL" id="AEV91924.1"/>
    </source>
</evidence>
<reference evidence="1 2" key="1">
    <citation type="journal article" date="2012" name="J. Bacteriol.">
        <title>Complete genome sequence of Rickettsia slovaca, the agent of tick-borne lymphadenitis.</title>
        <authorList>
            <person name="Fournier P.E."/>
            <person name="El Karkouri K."/>
            <person name="Robert C."/>
            <person name="Medigue C."/>
            <person name="Raoult D."/>
        </authorList>
    </citation>
    <scope>NUCLEOTIDE SEQUENCE [LARGE SCALE GENOMIC DNA]</scope>
    <source>
        <strain evidence="1 2">13-B</strain>
    </source>
</reference>
<organism evidence="1 2">
    <name type="scientific">Rickettsia slovaca (strain 13-B)</name>
    <dbReference type="NCBI Taxonomy" id="941638"/>
    <lineage>
        <taxon>Bacteria</taxon>
        <taxon>Pseudomonadati</taxon>
        <taxon>Pseudomonadota</taxon>
        <taxon>Alphaproteobacteria</taxon>
        <taxon>Rickettsiales</taxon>
        <taxon>Rickettsiaceae</taxon>
        <taxon>Rickettsieae</taxon>
        <taxon>Rickettsia</taxon>
        <taxon>spotted fever group</taxon>
    </lineage>
</organism>
<dbReference type="Proteomes" id="UP000005443">
    <property type="component" value="Chromosome"/>
</dbReference>
<gene>
    <name evidence="1" type="ordered locus">Rsl_1573</name>
</gene>